<feature type="transmembrane region" description="Helical" evidence="1">
    <location>
        <begin position="455"/>
        <end position="474"/>
    </location>
</feature>
<keyword evidence="1" id="KW-0812">Transmembrane</keyword>
<organism evidence="2 3">
    <name type="scientific">Gonium pectorale</name>
    <name type="common">Green alga</name>
    <dbReference type="NCBI Taxonomy" id="33097"/>
    <lineage>
        <taxon>Eukaryota</taxon>
        <taxon>Viridiplantae</taxon>
        <taxon>Chlorophyta</taxon>
        <taxon>core chlorophytes</taxon>
        <taxon>Chlorophyceae</taxon>
        <taxon>CS clade</taxon>
        <taxon>Chlamydomonadales</taxon>
        <taxon>Volvocaceae</taxon>
        <taxon>Gonium</taxon>
    </lineage>
</organism>
<protein>
    <submittedName>
        <fullName evidence="2">Uncharacterized protein</fullName>
    </submittedName>
</protein>
<dbReference type="Proteomes" id="UP000075714">
    <property type="component" value="Unassembled WGS sequence"/>
</dbReference>
<keyword evidence="1" id="KW-0472">Membrane</keyword>
<evidence type="ECO:0000313" key="2">
    <source>
        <dbReference type="EMBL" id="KXZ49393.1"/>
    </source>
</evidence>
<reference evidence="3" key="1">
    <citation type="journal article" date="2016" name="Nat. Commun.">
        <title>The Gonium pectorale genome demonstrates co-option of cell cycle regulation during the evolution of multicellularity.</title>
        <authorList>
            <person name="Hanschen E.R."/>
            <person name="Marriage T.N."/>
            <person name="Ferris P.J."/>
            <person name="Hamaji T."/>
            <person name="Toyoda A."/>
            <person name="Fujiyama A."/>
            <person name="Neme R."/>
            <person name="Noguchi H."/>
            <person name="Minakuchi Y."/>
            <person name="Suzuki M."/>
            <person name="Kawai-Toyooka H."/>
            <person name="Smith D.R."/>
            <person name="Sparks H."/>
            <person name="Anderson J."/>
            <person name="Bakaric R."/>
            <person name="Luria V."/>
            <person name="Karger A."/>
            <person name="Kirschner M.W."/>
            <person name="Durand P.M."/>
            <person name="Michod R.E."/>
            <person name="Nozaki H."/>
            <person name="Olson B.J."/>
        </authorList>
    </citation>
    <scope>NUCLEOTIDE SEQUENCE [LARGE SCALE GENOMIC DNA]</scope>
    <source>
        <strain evidence="3">NIES-2863</strain>
    </source>
</reference>
<dbReference type="EMBL" id="LSYV01000022">
    <property type="protein sequence ID" value="KXZ49393.1"/>
    <property type="molecule type" value="Genomic_DNA"/>
</dbReference>
<comment type="caution">
    <text evidence="2">The sequence shown here is derived from an EMBL/GenBank/DDBJ whole genome shotgun (WGS) entry which is preliminary data.</text>
</comment>
<evidence type="ECO:0000256" key="1">
    <source>
        <dbReference type="SAM" id="Phobius"/>
    </source>
</evidence>
<keyword evidence="1" id="KW-1133">Transmembrane helix</keyword>
<feature type="transmembrane region" description="Helical" evidence="1">
    <location>
        <begin position="494"/>
        <end position="514"/>
    </location>
</feature>
<name>A0A150GHX0_GONPE</name>
<dbReference type="AlphaFoldDB" id="A0A150GHX0"/>
<evidence type="ECO:0000313" key="3">
    <source>
        <dbReference type="Proteomes" id="UP000075714"/>
    </source>
</evidence>
<dbReference type="OrthoDB" id="553161at2759"/>
<gene>
    <name evidence="2" type="ORF">GPECTOR_21g619</name>
</gene>
<feature type="transmembrane region" description="Helical" evidence="1">
    <location>
        <begin position="236"/>
        <end position="257"/>
    </location>
</feature>
<accession>A0A150GHX0</accession>
<sequence length="660" mass="66917">MAPPGTRGLPLRLVLRCPDILAHKRRRVAPLQGTAARPDAAAGVLSPPASSGGLIDSCGEVQPAAEAPMPSQLQAWGFRELVPLTQLDDSAEGRGPSLGPARPVLLLSGPTPGVPVREVAAELTKLQRSAASAAAELLAASQPEQRQAAICPTAFIAGLGTWLEALHLAAGCLDPAELHTACRSAKSAARGAEHTRSAAAITASTAAAAAGSSSATGVKQPEAQVAEELLASGYDLLAYSVSAGATATAQLIMGSLVSHRLRISRLLNGPGVAAAERIGIDPWVVAAPVVPTDATGPGHGNGASGALSPAELLERCRCANGSGHTLLHLAVQSRSIDTLRLVAVNWPRDLGVSISLLNRPDHSGRSPADYLPLVSRGGAMATAAGGTGFEAEAEALLQSLGLPAAGEAGMKAALLQPKPATAAAPAATAALLALLRPPSAEEVERRLRLTVRRPLWAVLLLLLGALQALAALLLPHLPPAEASRRAPPGALPLWLPAACLLSTGVLGAFTVLLVPLRMLAARPCVPATITSVGRCTALVAALVGRPGAGGFFGPDSSMRLLLMSLAPSALEALPTACRTAILLIEQAAVLSFLLLSAGPGTAIAWLPSAAANVASGAALAALLDLRDRLQYAAMCLAAGSPVRGHPARVGRRAGRPPRFG</sequence>
<proteinExistence type="predicted"/>
<keyword evidence="3" id="KW-1185">Reference proteome</keyword>